<protein>
    <submittedName>
        <fullName evidence="1">Uncharacterized protein</fullName>
    </submittedName>
</protein>
<organism evidence="1 4">
    <name type="scientific">Leptospira adleri</name>
    <dbReference type="NCBI Taxonomy" id="2023186"/>
    <lineage>
        <taxon>Bacteria</taxon>
        <taxon>Pseudomonadati</taxon>
        <taxon>Spirochaetota</taxon>
        <taxon>Spirochaetia</taxon>
        <taxon>Leptospirales</taxon>
        <taxon>Leptospiraceae</taxon>
        <taxon>Leptospira</taxon>
    </lineage>
</organism>
<proteinExistence type="predicted"/>
<dbReference type="Proteomes" id="UP000232149">
    <property type="component" value="Unassembled WGS sequence"/>
</dbReference>
<evidence type="ECO:0000313" key="1">
    <source>
        <dbReference type="EMBL" id="PJZ51758.1"/>
    </source>
</evidence>
<keyword evidence="3" id="KW-1185">Reference proteome</keyword>
<sequence>MNVSYLIVQKAGSWVLSKRVLFLILPCKFLPAEGISQLTPQTSFLHYSLQNPNPIFRKNSNVRCAMKSPQSKTKVLIG</sequence>
<reference evidence="3 4" key="1">
    <citation type="submission" date="2017-07" db="EMBL/GenBank/DDBJ databases">
        <title>Leptospira spp. isolated from tropical soils.</title>
        <authorList>
            <person name="Thibeaux R."/>
            <person name="Iraola G."/>
            <person name="Ferres I."/>
            <person name="Bierque E."/>
            <person name="Girault D."/>
            <person name="Soupe-Gilbert M.-E."/>
            <person name="Picardeau M."/>
            <person name="Goarant C."/>
        </authorList>
    </citation>
    <scope>NUCLEOTIDE SEQUENCE [LARGE SCALE GENOMIC DNA]</scope>
    <source>
        <strain evidence="1 4">FH2-B-C1</strain>
        <strain evidence="2 3">FH2-B-D1</strain>
    </source>
</reference>
<evidence type="ECO:0000313" key="2">
    <source>
        <dbReference type="EMBL" id="PJZ60338.1"/>
    </source>
</evidence>
<evidence type="ECO:0000313" key="4">
    <source>
        <dbReference type="Proteomes" id="UP000232188"/>
    </source>
</evidence>
<dbReference type="Proteomes" id="UP000232188">
    <property type="component" value="Unassembled WGS sequence"/>
</dbReference>
<dbReference type="AlphaFoldDB" id="A0A2M9YJP3"/>
<dbReference type="EMBL" id="NPDU01000066">
    <property type="protein sequence ID" value="PJZ60338.1"/>
    <property type="molecule type" value="Genomic_DNA"/>
</dbReference>
<comment type="caution">
    <text evidence="1">The sequence shown here is derived from an EMBL/GenBank/DDBJ whole genome shotgun (WGS) entry which is preliminary data.</text>
</comment>
<name>A0A2M9YJP3_9LEPT</name>
<gene>
    <name evidence="2" type="ORF">CH376_18900</name>
    <name evidence="1" type="ORF">CH380_18630</name>
</gene>
<evidence type="ECO:0000313" key="3">
    <source>
        <dbReference type="Proteomes" id="UP000232149"/>
    </source>
</evidence>
<dbReference type="EMBL" id="NPDV01000020">
    <property type="protein sequence ID" value="PJZ51758.1"/>
    <property type="molecule type" value="Genomic_DNA"/>
</dbReference>
<accession>A0A2M9YJP3</accession>